<dbReference type="GO" id="GO:0005634">
    <property type="term" value="C:nucleus"/>
    <property type="evidence" value="ECO:0007669"/>
    <property type="project" value="UniProtKB-SubCell"/>
</dbReference>
<name>A0A1S3HTE7_LINAN</name>
<dbReference type="InterPro" id="IPR000014">
    <property type="entry name" value="PAS"/>
</dbReference>
<reference evidence="9" key="1">
    <citation type="submission" date="2025-08" db="UniProtKB">
        <authorList>
            <consortium name="RefSeq"/>
        </authorList>
    </citation>
    <scope>IDENTIFICATION</scope>
    <source>
        <tissue evidence="9">Gonads</tissue>
    </source>
</reference>
<dbReference type="GO" id="GO:0000977">
    <property type="term" value="F:RNA polymerase II transcription regulatory region sequence-specific DNA binding"/>
    <property type="evidence" value="ECO:0007669"/>
    <property type="project" value="TreeGrafter"/>
</dbReference>
<dbReference type="PANTHER" id="PTHR23043:SF17">
    <property type="entry name" value="PROTEIN SIMILAR"/>
    <property type="match status" value="1"/>
</dbReference>
<feature type="region of interest" description="Disordered" evidence="6">
    <location>
        <begin position="624"/>
        <end position="644"/>
    </location>
</feature>
<dbReference type="NCBIfam" id="TIGR00229">
    <property type="entry name" value="sensory_box"/>
    <property type="match status" value="1"/>
</dbReference>
<accession>A0A1S3HTE7</accession>
<dbReference type="RefSeq" id="XP_013389293.2">
    <property type="nucleotide sequence ID" value="XM_013533839.2"/>
</dbReference>
<sequence length="688" mass="78419">MHRCLYGIVHPDDHHEVKMVLEQTIIDPRCQPQEKSSNYIQQMQHEGIENVNRVQYDHAPHITPKAVSFLCRMKCFNGTATGYLKMHCSGHMHSLPNALKSTRTSCQVVFAYCRPFMLSSNDPESDLKQNVFWSKHEMDLTFKQLDKKSVDVIGFSTEEIDGKSFYSFVHPEDLATCIACHKAFTESQEIQTMYFRFMCKSGNWIWLHTRGKVVFKNAKKYSVVFSHCPVREEDSTYIQQEVMLRTRYAIQDLMYSTSLQQWGDRTDVYQELNQSHNTIRAVTRYHPYGGLREEDANSLHSPHGTCPSSWHSNSERHSPVFPSTHMPHKYFQRERQYHMEEIKRKATEKEMQGMVSQSSDHQGMLLHQQNGPVGPVSGQLQGPLNNGMHLYPPPPQGNLAEFQVFENQGYHARHFQVAPHLNGYAGSAAVGFPAIFGGHSHEPHDATPQVAQGYHASPPHQHHPPHPQFGVEFWPHHPHTLAQMPPHLPLSPPPSPSPHYHWKTMEPSSVSYVTVGEYRHYNTDPQQEGGGRGGHATTNRHWPVYNSHFLHHMPTSEESPHQVNMSSMRHDPRYVPEEDGYNHQYQVPYRLSHNPTQPPMSHADQPSLLNHRHSNNAFPDHGTFYTNNSAHQTQSTEPSRLAPSDIDMSTHMKIVEEGSGSHASGSATGHPVNSLPSVGSFLEYLNDV</sequence>
<gene>
    <name evidence="9" type="primary">LOC106158006</name>
</gene>
<dbReference type="PANTHER" id="PTHR23043">
    <property type="entry name" value="HYPOXIA-INDUCIBLE FACTOR 1 ALPHA"/>
    <property type="match status" value="1"/>
</dbReference>
<evidence type="ECO:0000313" key="9">
    <source>
        <dbReference type="RefSeq" id="XP_013389293.2"/>
    </source>
</evidence>
<dbReference type="InParanoid" id="A0A1S3HTE7"/>
<evidence type="ECO:0000256" key="4">
    <source>
        <dbReference type="ARBA" id="ARBA00023163"/>
    </source>
</evidence>
<evidence type="ECO:0000256" key="1">
    <source>
        <dbReference type="ARBA" id="ARBA00004123"/>
    </source>
</evidence>
<dbReference type="GO" id="GO:0071456">
    <property type="term" value="P:cellular response to hypoxia"/>
    <property type="evidence" value="ECO:0007669"/>
    <property type="project" value="TreeGrafter"/>
</dbReference>
<dbReference type="KEGG" id="lak:106158006"/>
<evidence type="ECO:0000313" key="8">
    <source>
        <dbReference type="Proteomes" id="UP000085678"/>
    </source>
</evidence>
<feature type="compositionally biased region" description="Polar residues" evidence="6">
    <location>
        <begin position="624"/>
        <end position="638"/>
    </location>
</feature>
<feature type="domain" description="PAS" evidence="7">
    <location>
        <begin position="146"/>
        <end position="173"/>
    </location>
</feature>
<proteinExistence type="predicted"/>
<dbReference type="OrthoDB" id="6099906at2759"/>
<dbReference type="CDD" id="cd00130">
    <property type="entry name" value="PAS"/>
    <property type="match status" value="1"/>
</dbReference>
<dbReference type="PROSITE" id="PS50112">
    <property type="entry name" value="PAS"/>
    <property type="match status" value="1"/>
</dbReference>
<evidence type="ECO:0000256" key="3">
    <source>
        <dbReference type="ARBA" id="ARBA00023125"/>
    </source>
</evidence>
<dbReference type="Proteomes" id="UP000085678">
    <property type="component" value="Unplaced"/>
</dbReference>
<dbReference type="InterPro" id="IPR013655">
    <property type="entry name" value="PAS_fold_3"/>
</dbReference>
<feature type="region of interest" description="Disordered" evidence="6">
    <location>
        <begin position="296"/>
        <end position="318"/>
    </location>
</feature>
<dbReference type="GeneID" id="106158006"/>
<organism evidence="8 9">
    <name type="scientific">Lingula anatina</name>
    <name type="common">Brachiopod</name>
    <name type="synonym">Lingula unguis</name>
    <dbReference type="NCBI Taxonomy" id="7574"/>
    <lineage>
        <taxon>Eukaryota</taxon>
        <taxon>Metazoa</taxon>
        <taxon>Spiralia</taxon>
        <taxon>Lophotrochozoa</taxon>
        <taxon>Brachiopoda</taxon>
        <taxon>Linguliformea</taxon>
        <taxon>Lingulata</taxon>
        <taxon>Lingulida</taxon>
        <taxon>Linguloidea</taxon>
        <taxon>Lingulidae</taxon>
        <taxon>Lingula</taxon>
    </lineage>
</organism>
<evidence type="ECO:0000259" key="7">
    <source>
        <dbReference type="PROSITE" id="PS50112"/>
    </source>
</evidence>
<protein>
    <submittedName>
        <fullName evidence="9">Uncharacterized protein LOC106158006</fullName>
    </submittedName>
</protein>
<keyword evidence="2" id="KW-0805">Transcription regulation</keyword>
<evidence type="ECO:0000256" key="2">
    <source>
        <dbReference type="ARBA" id="ARBA00023015"/>
    </source>
</evidence>
<keyword evidence="4" id="KW-0804">Transcription</keyword>
<dbReference type="GO" id="GO:0000981">
    <property type="term" value="F:DNA-binding transcription factor activity, RNA polymerase II-specific"/>
    <property type="evidence" value="ECO:0007669"/>
    <property type="project" value="TreeGrafter"/>
</dbReference>
<dbReference type="Gene3D" id="3.30.450.20">
    <property type="entry name" value="PAS domain"/>
    <property type="match status" value="2"/>
</dbReference>
<feature type="region of interest" description="Disordered" evidence="6">
    <location>
        <begin position="452"/>
        <end position="502"/>
    </location>
</feature>
<comment type="subcellular location">
    <subcellularLocation>
        <location evidence="1">Nucleus</location>
    </subcellularLocation>
</comment>
<dbReference type="Pfam" id="PF08447">
    <property type="entry name" value="PAS_3"/>
    <property type="match status" value="1"/>
</dbReference>
<evidence type="ECO:0000256" key="5">
    <source>
        <dbReference type="ARBA" id="ARBA00023242"/>
    </source>
</evidence>
<dbReference type="InterPro" id="IPR035965">
    <property type="entry name" value="PAS-like_dom_sf"/>
</dbReference>
<feature type="compositionally biased region" description="Pro residues" evidence="6">
    <location>
        <begin position="486"/>
        <end position="497"/>
    </location>
</feature>
<evidence type="ECO:0000256" key="6">
    <source>
        <dbReference type="SAM" id="MobiDB-lite"/>
    </source>
</evidence>
<keyword evidence="3" id="KW-0238">DNA-binding</keyword>
<dbReference type="SUPFAM" id="SSF55785">
    <property type="entry name" value="PYP-like sensor domain (PAS domain)"/>
    <property type="match status" value="1"/>
</dbReference>
<dbReference type="STRING" id="7574.A0A1S3HTE7"/>
<keyword evidence="8" id="KW-1185">Reference proteome</keyword>
<dbReference type="AlphaFoldDB" id="A0A1S3HTE7"/>
<keyword evidence="5" id="KW-0539">Nucleus</keyword>